<feature type="region of interest" description="Disordered" evidence="1">
    <location>
        <begin position="156"/>
        <end position="178"/>
    </location>
</feature>
<evidence type="ECO:0000256" key="1">
    <source>
        <dbReference type="SAM" id="MobiDB-lite"/>
    </source>
</evidence>
<organism evidence="2 3">
    <name type="scientific">Verticillium dahliae</name>
    <name type="common">Verticillium wilt</name>
    <dbReference type="NCBI Taxonomy" id="27337"/>
    <lineage>
        <taxon>Eukaryota</taxon>
        <taxon>Fungi</taxon>
        <taxon>Dikarya</taxon>
        <taxon>Ascomycota</taxon>
        <taxon>Pezizomycotina</taxon>
        <taxon>Sordariomycetes</taxon>
        <taxon>Hypocreomycetidae</taxon>
        <taxon>Glomerellales</taxon>
        <taxon>Plectosphaerellaceae</taxon>
        <taxon>Verticillium</taxon>
    </lineage>
</organism>
<proteinExistence type="predicted"/>
<dbReference type="Proteomes" id="UP000288725">
    <property type="component" value="Unassembled WGS sequence"/>
</dbReference>
<accession>A0A444S7S7</accession>
<comment type="caution">
    <text evidence="2">The sequence shown here is derived from an EMBL/GenBank/DDBJ whole genome shotgun (WGS) entry which is preliminary data.</text>
</comment>
<name>A0A444S7S7_VERDA</name>
<gene>
    <name evidence="2" type="ORF">VDGE_05133</name>
</gene>
<protein>
    <recommendedName>
        <fullName evidence="4">C6 zinc finger domain-containing protein</fullName>
    </recommendedName>
</protein>
<evidence type="ECO:0000313" key="2">
    <source>
        <dbReference type="EMBL" id="RXG49452.1"/>
    </source>
</evidence>
<evidence type="ECO:0008006" key="4">
    <source>
        <dbReference type="Google" id="ProtNLM"/>
    </source>
</evidence>
<dbReference type="EMBL" id="RSDZ01000013">
    <property type="protein sequence ID" value="RXG49452.1"/>
    <property type="molecule type" value="Genomic_DNA"/>
</dbReference>
<evidence type="ECO:0000313" key="3">
    <source>
        <dbReference type="Proteomes" id="UP000288725"/>
    </source>
</evidence>
<feature type="region of interest" description="Disordered" evidence="1">
    <location>
        <begin position="1"/>
        <end position="27"/>
    </location>
</feature>
<sequence length="384" mass="43827">MSSKPHSYSDLDPRNLTDQTSVDDVGSSMHLRQTQEFPRTETAQPGVPLPLDENLQHFIHEKKALSDACSQLNPWSIHEPSSRVGSVIASFKEFPALFVRRRETPFLHRHLYRAHTPHAILTVYSAVTTYADCTDANRSWAIRVLCEAADELTRLPRHSQGNEKEATQAPSLETADPTPLDKLARTQALLIYQQIRVFDGDIGLQEQAERDMGTLETWLEDLETYRDNLAELWLLEEIVLRSRPPQSWERWIFAECVRRTIWLGYGFIGLVAMLKTVGIGGTPLPGRFAAVHRWTASKHLWEADSSHAFMMAWREKKQYIVQNLSIQRLPRSIKATDTDDMIKLLLAWLMGPDEMKQWASAQVVLQVLEVDKPKTCEEDSGKNS</sequence>
<reference evidence="2 3" key="1">
    <citation type="submission" date="2018-12" db="EMBL/GenBank/DDBJ databases">
        <title>Genome of Verticillium dahliae isolate Getta Getta.</title>
        <authorList>
            <person name="Gardiner D.M."/>
        </authorList>
    </citation>
    <scope>NUCLEOTIDE SEQUENCE [LARGE SCALE GENOMIC DNA]</scope>
    <source>
        <strain evidence="2 3">Getta Getta</strain>
    </source>
</reference>
<dbReference type="AlphaFoldDB" id="A0A444S7S7"/>